<dbReference type="AlphaFoldDB" id="A0AAU9ERS6"/>
<reference evidence="1 2" key="1">
    <citation type="submission" date="2023-08" db="EMBL/GenBank/DDBJ databases">
        <title>Helicovermis profunda gen. nov., sp. nov., a novel mesophilic, fermentative bacterium within the Bacillota from a deep-sea hydrothermal vent chimney.</title>
        <authorList>
            <person name="Miyazaki U."/>
            <person name="Mizutani D."/>
            <person name="Hashimoto Y."/>
            <person name="Tame A."/>
            <person name="Sawayama S."/>
            <person name="Miyazaki J."/>
            <person name="Takai K."/>
            <person name="Nakagawa S."/>
        </authorList>
    </citation>
    <scope>NUCLEOTIDE SEQUENCE [LARGE SCALE GENOMIC DNA]</scope>
    <source>
        <strain evidence="1 2">S502</strain>
    </source>
</reference>
<dbReference type="Proteomes" id="UP001321786">
    <property type="component" value="Chromosome"/>
</dbReference>
<dbReference type="EMBL" id="AP028654">
    <property type="protein sequence ID" value="BEP27755.1"/>
    <property type="molecule type" value="Genomic_DNA"/>
</dbReference>
<dbReference type="RefSeq" id="WP_338536125.1">
    <property type="nucleotide sequence ID" value="NZ_AP028654.1"/>
</dbReference>
<sequence>MMIKILKDKHKTVSIVGMAKNVGKTVTLNELINQGLYHSVALGITSIGRDGEEKDLVSNTEKPRIFVHCGTIITTAEKLLKKSSIKYEILYVMKNTTVLGRILIIRVLRNGYVDISGPANNKEISLASEIMHSYGADLVIIDGAIDRTSSASPAIAEAAVLSTGAAVSRNLSSLINETVYKTKLLSLEQIEDGNLRKKVYNILFDNKIAVINEQGLIEIINVKAAIGSAKKIATYIKENSILVIPGALTEMFLKNFSSYIGRKKIKIVVRDGTRIFVKSDRWLFYESIGIDIKVFDSIDIIAITVNPYSPKGYFFESKLIIDGLKKYIVDIPIIDVLKEEGYGY</sequence>
<dbReference type="KEGG" id="hprf:HLPR_00860"/>
<keyword evidence="2" id="KW-1185">Reference proteome</keyword>
<gene>
    <name evidence="1" type="ORF">HLPR_00860</name>
</gene>
<protein>
    <submittedName>
        <fullName evidence="1">Uncharacterized protein</fullName>
    </submittedName>
</protein>
<evidence type="ECO:0000313" key="2">
    <source>
        <dbReference type="Proteomes" id="UP001321786"/>
    </source>
</evidence>
<accession>A0AAU9ERS6</accession>
<organism evidence="1 2">
    <name type="scientific">Helicovermis profundi</name>
    <dbReference type="NCBI Taxonomy" id="3065157"/>
    <lineage>
        <taxon>Bacteria</taxon>
        <taxon>Bacillati</taxon>
        <taxon>Bacillota</taxon>
        <taxon>Clostridia</taxon>
        <taxon>Helicovermis</taxon>
    </lineage>
</organism>
<proteinExistence type="predicted"/>
<name>A0AAU9ERS6_9FIRM</name>
<evidence type="ECO:0000313" key="1">
    <source>
        <dbReference type="EMBL" id="BEP27755.1"/>
    </source>
</evidence>